<feature type="transmembrane region" description="Helical" evidence="7">
    <location>
        <begin position="181"/>
        <end position="204"/>
    </location>
</feature>
<feature type="transmembrane region" description="Helical" evidence="7">
    <location>
        <begin position="84"/>
        <end position="103"/>
    </location>
</feature>
<gene>
    <name evidence="8" type="ordered locus">Trebr_0358</name>
</gene>
<evidence type="ECO:0000313" key="9">
    <source>
        <dbReference type="Proteomes" id="UP000006546"/>
    </source>
</evidence>
<feature type="transmembrane region" description="Helical" evidence="7">
    <location>
        <begin position="273"/>
        <end position="291"/>
    </location>
</feature>
<dbReference type="GO" id="GO:0005886">
    <property type="term" value="C:plasma membrane"/>
    <property type="evidence" value="ECO:0007669"/>
    <property type="project" value="UniProtKB-SubCell"/>
</dbReference>
<keyword evidence="3 7" id="KW-0812">Transmembrane</keyword>
<dbReference type="EMBL" id="CP002696">
    <property type="protein sequence ID" value="AEE15805.1"/>
    <property type="molecule type" value="Genomic_DNA"/>
</dbReference>
<feature type="transmembrane region" description="Helical" evidence="7">
    <location>
        <begin position="58"/>
        <end position="77"/>
    </location>
</feature>
<dbReference type="HOGENOM" id="CLU_067296_0_0_12"/>
<dbReference type="RefSeq" id="WP_013757524.1">
    <property type="nucleotide sequence ID" value="NC_015500.1"/>
</dbReference>
<evidence type="ECO:0000256" key="2">
    <source>
        <dbReference type="ARBA" id="ARBA00022475"/>
    </source>
</evidence>
<reference evidence="9" key="1">
    <citation type="submission" date="2011-04" db="EMBL/GenBank/DDBJ databases">
        <title>The complete genome of Treponema brennaborense DSM 12168.</title>
        <authorList>
            <person name="Lucas S."/>
            <person name="Han J."/>
            <person name="Lapidus A."/>
            <person name="Bruce D."/>
            <person name="Goodwin L."/>
            <person name="Pitluck S."/>
            <person name="Peters L."/>
            <person name="Kyrpides N."/>
            <person name="Mavromatis K."/>
            <person name="Ivanova N."/>
            <person name="Mikhailova N."/>
            <person name="Pagani I."/>
            <person name="Teshima H."/>
            <person name="Detter J.C."/>
            <person name="Tapia R."/>
            <person name="Han C."/>
            <person name="Land M."/>
            <person name="Hauser L."/>
            <person name="Markowitz V."/>
            <person name="Cheng J.-F."/>
            <person name="Hugenholtz P."/>
            <person name="Woyke T."/>
            <person name="Wu D."/>
            <person name="Gronow S."/>
            <person name="Wellnitz S."/>
            <person name="Brambilla E."/>
            <person name="Klenk H.-P."/>
            <person name="Eisen J.A."/>
        </authorList>
    </citation>
    <scope>NUCLEOTIDE SEQUENCE [LARGE SCALE GENOMIC DNA]</scope>
    <source>
        <strain evidence="9">DSM 12168 / CIP 105900 / DD5/3</strain>
    </source>
</reference>
<feature type="transmembrane region" description="Helical" evidence="7">
    <location>
        <begin position="243"/>
        <end position="261"/>
    </location>
</feature>
<evidence type="ECO:0000256" key="7">
    <source>
        <dbReference type="SAM" id="Phobius"/>
    </source>
</evidence>
<keyword evidence="4 7" id="KW-1133">Transmembrane helix</keyword>
<protein>
    <submittedName>
        <fullName evidence="8">ABC-type transporter, integral membrane subunit</fullName>
    </submittedName>
</protein>
<comment type="subcellular location">
    <subcellularLocation>
        <location evidence="1">Cell membrane</location>
        <topology evidence="1">Multi-pass membrane protein</topology>
    </subcellularLocation>
</comment>
<dbReference type="AlphaFoldDB" id="F4LN19"/>
<sequence length="325" mass="34009">MIESILIEGMIYGLMVLGVFITFRVLNFADMTVDGSFPLGAAVTAMLLINGVHPVPALLAAFAAGMGAGLVTALIHTKLHVPDLLSGILTMTMLYSVNLRIMANRANVSLLKVDTVFSGISRLAERTGAAPELLTVVFLILVAAAVKILLDLFFHTDFGLTMGALGSNPQLIMSQGMNPQVIKTVGICLANGLAAAAGALAAMYNGFADVGSGTGIVVSGLASLMLGEFLLKSNRIGLLTFRVLLGSVVYRALMFVARMYGYKIGMTANDLKLITGILIIVCLILSQTGILDKIRKGRTAKPAGIHTTPAGSNAAPDMVAKGENE</sequence>
<dbReference type="OrthoDB" id="9778389at2"/>
<dbReference type="GO" id="GO:0022857">
    <property type="term" value="F:transmembrane transporter activity"/>
    <property type="evidence" value="ECO:0007669"/>
    <property type="project" value="InterPro"/>
</dbReference>
<evidence type="ECO:0000256" key="3">
    <source>
        <dbReference type="ARBA" id="ARBA00022692"/>
    </source>
</evidence>
<organism evidence="8 9">
    <name type="scientific">Treponema brennaborense (strain DSM 12168 / CIP 105900 / DD5/3)</name>
    <dbReference type="NCBI Taxonomy" id="906968"/>
    <lineage>
        <taxon>Bacteria</taxon>
        <taxon>Pseudomonadati</taxon>
        <taxon>Spirochaetota</taxon>
        <taxon>Spirochaetia</taxon>
        <taxon>Spirochaetales</taxon>
        <taxon>Treponemataceae</taxon>
        <taxon>Treponema</taxon>
    </lineage>
</organism>
<dbReference type="KEGG" id="tbe:Trebr_0358"/>
<evidence type="ECO:0000256" key="4">
    <source>
        <dbReference type="ARBA" id="ARBA00022989"/>
    </source>
</evidence>
<dbReference type="Pfam" id="PF02653">
    <property type="entry name" value="BPD_transp_2"/>
    <property type="match status" value="1"/>
</dbReference>
<name>F4LN19_TREBD</name>
<dbReference type="PANTHER" id="PTHR32196:SF69">
    <property type="entry name" value="BRANCHED-CHAIN AMINO ACID TRANSPORT SYSTEM, PERMEASE PROTEIN"/>
    <property type="match status" value="1"/>
</dbReference>
<proteinExistence type="predicted"/>
<keyword evidence="9" id="KW-1185">Reference proteome</keyword>
<dbReference type="PANTHER" id="PTHR32196">
    <property type="entry name" value="ABC TRANSPORTER PERMEASE PROTEIN YPHD-RELATED-RELATED"/>
    <property type="match status" value="1"/>
</dbReference>
<dbReference type="InterPro" id="IPR001851">
    <property type="entry name" value="ABC_transp_permease"/>
</dbReference>
<evidence type="ECO:0000256" key="1">
    <source>
        <dbReference type="ARBA" id="ARBA00004651"/>
    </source>
</evidence>
<feature type="transmembrane region" description="Helical" evidence="7">
    <location>
        <begin position="210"/>
        <end position="231"/>
    </location>
</feature>
<evidence type="ECO:0000256" key="6">
    <source>
        <dbReference type="SAM" id="MobiDB-lite"/>
    </source>
</evidence>
<dbReference type="STRING" id="906968.Trebr_0358"/>
<evidence type="ECO:0000256" key="5">
    <source>
        <dbReference type="ARBA" id="ARBA00023136"/>
    </source>
</evidence>
<feature type="transmembrane region" description="Helical" evidence="7">
    <location>
        <begin position="133"/>
        <end position="154"/>
    </location>
</feature>
<dbReference type="Proteomes" id="UP000006546">
    <property type="component" value="Chromosome"/>
</dbReference>
<dbReference type="eggNOG" id="COG4120">
    <property type="taxonomic scope" value="Bacteria"/>
</dbReference>
<evidence type="ECO:0000313" key="8">
    <source>
        <dbReference type="EMBL" id="AEE15805.1"/>
    </source>
</evidence>
<feature type="transmembrane region" description="Helical" evidence="7">
    <location>
        <begin position="6"/>
        <end position="26"/>
    </location>
</feature>
<dbReference type="CDD" id="cd06574">
    <property type="entry name" value="TM_PBP1_branched-chain-AA_like"/>
    <property type="match status" value="1"/>
</dbReference>
<feature type="region of interest" description="Disordered" evidence="6">
    <location>
        <begin position="302"/>
        <end position="325"/>
    </location>
</feature>
<accession>F4LN19</accession>
<keyword evidence="2" id="KW-1003">Cell membrane</keyword>
<keyword evidence="5 7" id="KW-0472">Membrane</keyword>